<dbReference type="HOGENOM" id="CLU_2040241_0_0_1"/>
<name>E3MBH6_CAERE</name>
<accession>E3MBH6</accession>
<gene>
    <name evidence="2" type="ORF">CRE_15913</name>
</gene>
<organism evidence="3">
    <name type="scientific">Caenorhabditis remanei</name>
    <name type="common">Caenorhabditis vulgaris</name>
    <dbReference type="NCBI Taxonomy" id="31234"/>
    <lineage>
        <taxon>Eukaryota</taxon>
        <taxon>Metazoa</taxon>
        <taxon>Ecdysozoa</taxon>
        <taxon>Nematoda</taxon>
        <taxon>Chromadorea</taxon>
        <taxon>Rhabditida</taxon>
        <taxon>Rhabditina</taxon>
        <taxon>Rhabditomorpha</taxon>
        <taxon>Rhabditoidea</taxon>
        <taxon>Rhabditidae</taxon>
        <taxon>Peloderinae</taxon>
        <taxon>Caenorhabditis</taxon>
    </lineage>
</organism>
<evidence type="ECO:0000313" key="3">
    <source>
        <dbReference type="Proteomes" id="UP000008281"/>
    </source>
</evidence>
<evidence type="ECO:0000313" key="2">
    <source>
        <dbReference type="EMBL" id="EFO97909.1"/>
    </source>
</evidence>
<dbReference type="AlphaFoldDB" id="E3MBH6"/>
<dbReference type="InParanoid" id="E3MBH6"/>
<sequence>MEQFKKAKIFKYTGMRYTFEENELNHLVEFDVEVKELTVDQMVVLKNESLISKNLRLGRVYWNDNDWSLEKLDNFESHLENFIREEDPEDPECRVYLFERDDKKTRIKIDAWSVEVEKILL</sequence>
<dbReference type="InterPro" id="IPR002900">
    <property type="entry name" value="DUF38/FTH_CAE_spp"/>
</dbReference>
<keyword evidence="3" id="KW-1185">Reference proteome</keyword>
<reference evidence="2" key="1">
    <citation type="submission" date="2007-07" db="EMBL/GenBank/DDBJ databases">
        <title>PCAP assembly of the Caenorhabditis remanei genome.</title>
        <authorList>
            <consortium name="The Caenorhabditis remanei Sequencing Consortium"/>
            <person name="Wilson R.K."/>
        </authorList>
    </citation>
    <scope>NUCLEOTIDE SEQUENCE [LARGE SCALE GENOMIC DNA]</scope>
    <source>
        <strain evidence="2">PB4641</strain>
    </source>
</reference>
<dbReference type="Pfam" id="PF01827">
    <property type="entry name" value="FTH"/>
    <property type="match status" value="1"/>
</dbReference>
<feature type="domain" description="DUF38" evidence="1">
    <location>
        <begin position="1"/>
        <end position="63"/>
    </location>
</feature>
<proteinExistence type="predicted"/>
<dbReference type="EMBL" id="DS268433">
    <property type="protein sequence ID" value="EFO97909.1"/>
    <property type="molecule type" value="Genomic_DNA"/>
</dbReference>
<evidence type="ECO:0000259" key="1">
    <source>
        <dbReference type="Pfam" id="PF01827"/>
    </source>
</evidence>
<protein>
    <recommendedName>
        <fullName evidence="1">DUF38 domain-containing protein</fullName>
    </recommendedName>
</protein>
<dbReference type="Proteomes" id="UP000008281">
    <property type="component" value="Unassembled WGS sequence"/>
</dbReference>